<organism evidence="7 8">
    <name type="scientific">Serratia rubidaea</name>
    <name type="common">Serratia marinorubra</name>
    <dbReference type="NCBI Taxonomy" id="61652"/>
    <lineage>
        <taxon>Bacteria</taxon>
        <taxon>Pseudomonadati</taxon>
        <taxon>Pseudomonadota</taxon>
        <taxon>Gammaproteobacteria</taxon>
        <taxon>Enterobacterales</taxon>
        <taxon>Yersiniaceae</taxon>
        <taxon>Serratia</taxon>
    </lineage>
</organism>
<dbReference type="Pfam" id="PF00126">
    <property type="entry name" value="HTH_1"/>
    <property type="match status" value="1"/>
</dbReference>
<dbReference type="Proteomes" id="UP000307968">
    <property type="component" value="Chromosome"/>
</dbReference>
<keyword evidence="2" id="KW-0678">Repressor</keyword>
<dbReference type="InterPro" id="IPR036390">
    <property type="entry name" value="WH_DNA-bd_sf"/>
</dbReference>
<proteinExistence type="inferred from homology"/>
<protein>
    <submittedName>
        <fullName evidence="7">HTH-type transcriptional regulator tdfR</fullName>
    </submittedName>
</protein>
<accession>A0A4U9HBN4</accession>
<gene>
    <name evidence="7" type="primary">tfdR</name>
    <name evidence="7" type="ORF">NCTC12971_01699</name>
</gene>
<evidence type="ECO:0000256" key="4">
    <source>
        <dbReference type="ARBA" id="ARBA00023125"/>
    </source>
</evidence>
<evidence type="ECO:0000313" key="7">
    <source>
        <dbReference type="EMBL" id="VTP61190.1"/>
    </source>
</evidence>
<dbReference type="AlphaFoldDB" id="A0A4U9HBN4"/>
<dbReference type="GO" id="GO:0003700">
    <property type="term" value="F:DNA-binding transcription factor activity"/>
    <property type="evidence" value="ECO:0007669"/>
    <property type="project" value="InterPro"/>
</dbReference>
<keyword evidence="5" id="KW-0804">Transcription</keyword>
<keyword evidence="4" id="KW-0238">DNA-binding</keyword>
<feature type="domain" description="HTH lysR-type" evidence="6">
    <location>
        <begin position="1"/>
        <end position="54"/>
    </location>
</feature>
<name>A0A4U9HBN4_SERRU</name>
<dbReference type="InterPro" id="IPR036388">
    <property type="entry name" value="WH-like_DNA-bd_sf"/>
</dbReference>
<dbReference type="FunFam" id="1.10.10.10:FF:000001">
    <property type="entry name" value="LysR family transcriptional regulator"/>
    <property type="match status" value="1"/>
</dbReference>
<dbReference type="PANTHER" id="PTHR30537">
    <property type="entry name" value="HTH-TYPE TRANSCRIPTIONAL REGULATOR"/>
    <property type="match status" value="1"/>
</dbReference>
<keyword evidence="3" id="KW-0805">Transcription regulation</keyword>
<reference evidence="7 8" key="1">
    <citation type="submission" date="2019-05" db="EMBL/GenBank/DDBJ databases">
        <authorList>
            <consortium name="Pathogen Informatics"/>
        </authorList>
    </citation>
    <scope>NUCLEOTIDE SEQUENCE [LARGE SCALE GENOMIC DNA]</scope>
    <source>
        <strain evidence="7 8">NCTC12971</strain>
    </source>
</reference>
<evidence type="ECO:0000256" key="3">
    <source>
        <dbReference type="ARBA" id="ARBA00023015"/>
    </source>
</evidence>
<dbReference type="GO" id="GO:0003677">
    <property type="term" value="F:DNA binding"/>
    <property type="evidence" value="ECO:0007669"/>
    <property type="project" value="UniProtKB-KW"/>
</dbReference>
<evidence type="ECO:0000259" key="6">
    <source>
        <dbReference type="PROSITE" id="PS50931"/>
    </source>
</evidence>
<evidence type="ECO:0000313" key="8">
    <source>
        <dbReference type="Proteomes" id="UP000307968"/>
    </source>
</evidence>
<dbReference type="EMBL" id="LR590463">
    <property type="protein sequence ID" value="VTP61190.1"/>
    <property type="molecule type" value="Genomic_DNA"/>
</dbReference>
<evidence type="ECO:0000256" key="5">
    <source>
        <dbReference type="ARBA" id="ARBA00023163"/>
    </source>
</evidence>
<evidence type="ECO:0000256" key="2">
    <source>
        <dbReference type="ARBA" id="ARBA00022491"/>
    </source>
</evidence>
<dbReference type="InterPro" id="IPR058163">
    <property type="entry name" value="LysR-type_TF_proteobact-type"/>
</dbReference>
<comment type="similarity">
    <text evidence="1">Belongs to the LysR transcriptional regulatory family.</text>
</comment>
<dbReference type="SUPFAM" id="SSF46785">
    <property type="entry name" value="Winged helix' DNA-binding domain"/>
    <property type="match status" value="1"/>
</dbReference>
<evidence type="ECO:0000256" key="1">
    <source>
        <dbReference type="ARBA" id="ARBA00009437"/>
    </source>
</evidence>
<dbReference type="PRINTS" id="PR00039">
    <property type="entry name" value="HTHLYSR"/>
</dbReference>
<sequence length="75" mass="8140">MMRSFVRVVDSGSFVSAARLLNIPKSTVTRHIQALEHELGAKLLNRTSRTLNLTEQGQILLSGDVTAAGKPRHSG</sequence>
<dbReference type="PANTHER" id="PTHR30537:SF5">
    <property type="entry name" value="HTH-TYPE TRANSCRIPTIONAL ACTIVATOR TTDR-RELATED"/>
    <property type="match status" value="1"/>
</dbReference>
<dbReference type="PROSITE" id="PS50931">
    <property type="entry name" value="HTH_LYSR"/>
    <property type="match status" value="1"/>
</dbReference>
<dbReference type="Gene3D" id="1.10.10.10">
    <property type="entry name" value="Winged helix-like DNA-binding domain superfamily/Winged helix DNA-binding domain"/>
    <property type="match status" value="1"/>
</dbReference>
<dbReference type="InterPro" id="IPR000847">
    <property type="entry name" value="LysR_HTH_N"/>
</dbReference>